<protein>
    <submittedName>
        <fullName evidence="1">Uncharacterized protein</fullName>
    </submittedName>
</protein>
<proteinExistence type="predicted"/>
<dbReference type="Proteomes" id="UP000272117">
    <property type="component" value="Unassembled WGS sequence"/>
</dbReference>
<gene>
    <name evidence="1" type="ORF">EFB08_17665</name>
</gene>
<dbReference type="EMBL" id="RJJD01000015">
    <property type="protein sequence ID" value="RNI23376.1"/>
    <property type="molecule type" value="Genomic_DNA"/>
</dbReference>
<evidence type="ECO:0000313" key="1">
    <source>
        <dbReference type="EMBL" id="RNI23376.1"/>
    </source>
</evidence>
<sequence>MKQVPLSFQFLVGVAAFLCLGSDKPFIPVSKKYRDGKEVALVKTWKSLQILFKEQLLQECNMENCKKTRKEAGVVLP</sequence>
<evidence type="ECO:0000313" key="2">
    <source>
        <dbReference type="Proteomes" id="UP000272117"/>
    </source>
</evidence>
<keyword evidence="2" id="KW-1185">Reference proteome</keyword>
<dbReference type="AlphaFoldDB" id="A0A3M9MCV9"/>
<accession>A0A3M9MCV9</accession>
<dbReference type="RefSeq" id="WP_123128301.1">
    <property type="nucleotide sequence ID" value="NZ_RJJD01000015.1"/>
</dbReference>
<comment type="caution">
    <text evidence="1">The sequence shown here is derived from an EMBL/GenBank/DDBJ whole genome shotgun (WGS) entry which is preliminary data.</text>
</comment>
<organism evidence="1 2">
    <name type="scientific">Rufibacter latericius</name>
    <dbReference type="NCBI Taxonomy" id="2487040"/>
    <lineage>
        <taxon>Bacteria</taxon>
        <taxon>Pseudomonadati</taxon>
        <taxon>Bacteroidota</taxon>
        <taxon>Cytophagia</taxon>
        <taxon>Cytophagales</taxon>
        <taxon>Hymenobacteraceae</taxon>
        <taxon>Rufibacter</taxon>
    </lineage>
</organism>
<reference evidence="1 2" key="1">
    <citation type="submission" date="2018-11" db="EMBL/GenBank/DDBJ databases">
        <title>Rufibacter latericius sp. nov., isolated from water in Baiyang Lake.</title>
        <authorList>
            <person name="Yang Y."/>
        </authorList>
    </citation>
    <scope>NUCLEOTIDE SEQUENCE [LARGE SCALE GENOMIC DNA]</scope>
    <source>
        <strain evidence="1 2">R-22-1c-1</strain>
    </source>
</reference>
<name>A0A3M9MCV9_9BACT</name>